<proteinExistence type="predicted"/>
<name>A0A0S7BNP8_9CHLR</name>
<dbReference type="EMBL" id="DF967972">
    <property type="protein sequence ID" value="GAP15370.1"/>
    <property type="molecule type" value="Genomic_DNA"/>
</dbReference>
<dbReference type="OrthoDB" id="166313at2"/>
<organism evidence="1">
    <name type="scientific">Longilinea arvoryzae</name>
    <dbReference type="NCBI Taxonomy" id="360412"/>
    <lineage>
        <taxon>Bacteria</taxon>
        <taxon>Bacillati</taxon>
        <taxon>Chloroflexota</taxon>
        <taxon>Anaerolineae</taxon>
        <taxon>Anaerolineales</taxon>
        <taxon>Anaerolineaceae</taxon>
        <taxon>Longilinea</taxon>
    </lineage>
</organism>
<dbReference type="Proteomes" id="UP000055060">
    <property type="component" value="Unassembled WGS sequence"/>
</dbReference>
<dbReference type="STRING" id="360412.LARV_03156"/>
<evidence type="ECO:0000313" key="1">
    <source>
        <dbReference type="EMBL" id="GAP15370.1"/>
    </source>
</evidence>
<dbReference type="AlphaFoldDB" id="A0A0S7BNP8"/>
<evidence type="ECO:0000313" key="2">
    <source>
        <dbReference type="Proteomes" id="UP000055060"/>
    </source>
</evidence>
<accession>A0A0S7BNP8</accession>
<sequence length="89" mass="10188">MCYTVTMQADRTYWPAWGRFLHRWGLAEPFAVLIETAGPLKLLFAQLVYLGQPLFTSGGTQKWQAFASLLENEAESRSFAAFIRKEEAR</sequence>
<keyword evidence="2" id="KW-1185">Reference proteome</keyword>
<gene>
    <name evidence="1" type="ORF">LARV_03156</name>
</gene>
<dbReference type="RefSeq" id="WP_075074554.1">
    <property type="nucleotide sequence ID" value="NZ_DF967972.1"/>
</dbReference>
<reference evidence="1" key="1">
    <citation type="submission" date="2015-07" db="EMBL/GenBank/DDBJ databases">
        <title>Draft Genome Sequences of Anaerolinea thermolimosa IMO-1, Bellilinea caldifistulae GOMI-1, Leptolinea tardivitalis YMTK-2, Levilinea saccharolytica KIBI-1,Longilinea arvoryzae KOME-1, Previously Described as Members of the Anaerolineaceae (Chloroflexi).</title>
        <authorList>
            <person name="Sekiguchi Y."/>
            <person name="Ohashi A."/>
            <person name="Matsuura N."/>
            <person name="Tourlousse M.D."/>
        </authorList>
    </citation>
    <scope>NUCLEOTIDE SEQUENCE [LARGE SCALE GENOMIC DNA]</scope>
    <source>
        <strain evidence="1">KOME-1</strain>
    </source>
</reference>
<protein>
    <submittedName>
        <fullName evidence="1">Uncharacterized protein</fullName>
    </submittedName>
</protein>